<keyword evidence="1" id="KW-1133">Transmembrane helix</keyword>
<reference evidence="2" key="1">
    <citation type="submission" date="2023-11" db="EMBL/GenBank/DDBJ databases">
        <title>Genome sequence of Cyanobacterium aponinum BCRC AL20115.</title>
        <authorList>
            <person name="Chang H.-Y."/>
            <person name="Lin K.-M."/>
            <person name="Hsueh H.-T."/>
            <person name="Chu H.-A."/>
            <person name="Kuo C.-H."/>
        </authorList>
    </citation>
    <scope>NUCLEOTIDE SEQUENCE</scope>
    <source>
        <strain evidence="2">AL20115</strain>
    </source>
</reference>
<organism evidence="2">
    <name type="scientific">Cyanobacterium aponinum AL20115</name>
    <dbReference type="NCBI Taxonomy" id="3090662"/>
    <lineage>
        <taxon>Bacteria</taxon>
        <taxon>Bacillati</taxon>
        <taxon>Cyanobacteriota</taxon>
        <taxon>Cyanophyceae</taxon>
        <taxon>Oscillatoriophycideae</taxon>
        <taxon>Chroococcales</taxon>
        <taxon>Geminocystaceae</taxon>
        <taxon>Cyanobacterium</taxon>
    </lineage>
</organism>
<dbReference type="RefSeq" id="WP_320001174.1">
    <property type="nucleotide sequence ID" value="NZ_CP138348.1"/>
</dbReference>
<feature type="transmembrane region" description="Helical" evidence="1">
    <location>
        <begin position="28"/>
        <end position="51"/>
    </location>
</feature>
<sequence>MSNKKVDKPYKKPVILSWFCEWYLDRIFISRIMAIISALNLLVVAFDITYIPLRDIWLNGKITLGKFKIGPYEYEGLPLTVLPQKWSQKITQYDVIKGIEPNRDTQTYLKEVSLLEDSINQYGLNSPETEEILAKLREYSEDMIEQNPFAVASKSGTLEVIKNRMRDHMNKYIDNPEDSAKLAFDSFWTTQHLQKQFPKELNFFNEQIKPLIKTNYYRPIGENGEFIDYFGLIDFPFIIIIFIDFIIRCLGISFRYHGVNFKDAIFWRWYDLIFFLPKYRWLRIIPVTIRLDEAKLLDSKRIKKQASQGFVAGIAGDITEVVILRIVNQIQSDIKKGQIEKMLIPKGKVREYVDLNDINEIAEITKLVIDLVVKELLPEIRNEVEVLLAYTIEKTIIDSPIYPNIKSLPNFNKVSQNLSQRLANRIYQVFLETINNFIKEDPIFEQYLEKIIAKFGNTLTDRPNAKYDINKIEQLLVALLEEIKVNYIQNLSDQDIEALLDETRALRSFNE</sequence>
<keyword evidence="1" id="KW-0812">Transmembrane</keyword>
<accession>A0AAF0ZF59</accession>
<dbReference type="AlphaFoldDB" id="A0AAF0ZF59"/>
<gene>
    <name evidence="2" type="ORF">SAY89_13060</name>
</gene>
<protein>
    <submittedName>
        <fullName evidence="2">Uncharacterized protein</fullName>
    </submittedName>
</protein>
<name>A0AAF0ZF59_9CHRO</name>
<dbReference type="EMBL" id="CP138348">
    <property type="protein sequence ID" value="WPF87722.1"/>
    <property type="molecule type" value="Genomic_DNA"/>
</dbReference>
<evidence type="ECO:0000256" key="1">
    <source>
        <dbReference type="SAM" id="Phobius"/>
    </source>
</evidence>
<evidence type="ECO:0000313" key="2">
    <source>
        <dbReference type="EMBL" id="WPF87722.1"/>
    </source>
</evidence>
<proteinExistence type="predicted"/>
<keyword evidence="1" id="KW-0472">Membrane</keyword>